<comment type="subcellular location">
    <subcellularLocation>
        <location evidence="11 14">Cytoplasm</location>
    </subcellularLocation>
</comment>
<keyword evidence="7 11" id="KW-0460">Magnesium</keyword>
<dbReference type="Proteomes" id="UP000225108">
    <property type="component" value="Unassembled WGS sequence"/>
</dbReference>
<feature type="active site" description="Proton donor" evidence="11 13">
    <location>
        <position position="634"/>
    </location>
</feature>
<evidence type="ECO:0000256" key="2">
    <source>
        <dbReference type="ARBA" id="ARBA00022435"/>
    </source>
</evidence>
<dbReference type="GO" id="GO:0009986">
    <property type="term" value="C:cell surface"/>
    <property type="evidence" value="ECO:0007669"/>
    <property type="project" value="UniProtKB-ARBA"/>
</dbReference>
<dbReference type="InterPro" id="IPR044856">
    <property type="entry name" value="Malate_synth_C_sf"/>
</dbReference>
<comment type="function">
    <text evidence="10 11">Involved in the glycolate utilization. Catalyzes the condensation and subsequent hydrolysis of acetyl-coenzyme A (acetyl-CoA) and glyoxylate to form malate and CoA.</text>
</comment>
<dbReference type="SUPFAM" id="SSF51645">
    <property type="entry name" value="Malate synthase G"/>
    <property type="match status" value="1"/>
</dbReference>
<dbReference type="CDD" id="cd00728">
    <property type="entry name" value="malate_synt_G"/>
    <property type="match status" value="1"/>
</dbReference>
<dbReference type="EC" id="2.3.3.9" evidence="11 12"/>
<dbReference type="InterPro" id="IPR048356">
    <property type="entry name" value="MS_N"/>
</dbReference>
<evidence type="ECO:0000259" key="15">
    <source>
        <dbReference type="Pfam" id="PF01274"/>
    </source>
</evidence>
<proteinExistence type="inferred from homology"/>
<dbReference type="Pfam" id="PF01274">
    <property type="entry name" value="MS_TIM-barrel"/>
    <property type="match status" value="1"/>
</dbReference>
<dbReference type="InterPro" id="IPR048355">
    <property type="entry name" value="MS_C"/>
</dbReference>
<comment type="pathway">
    <text evidence="11 14">Carbohydrate metabolism; glyoxylate cycle; (S)-malate from isocitrate: step 2/2.</text>
</comment>
<dbReference type="PANTHER" id="PTHR42739">
    <property type="entry name" value="MALATE SYNTHASE G"/>
    <property type="match status" value="1"/>
</dbReference>
<feature type="binding site" evidence="11">
    <location>
        <position position="435"/>
    </location>
    <ligand>
        <name>Mg(2+)</name>
        <dbReference type="ChEBI" id="CHEBI:18420"/>
    </ligand>
</feature>
<dbReference type="NCBIfam" id="TIGR01345">
    <property type="entry name" value="malate_syn_G"/>
    <property type="match status" value="1"/>
</dbReference>
<evidence type="ECO:0000256" key="8">
    <source>
        <dbReference type="ARBA" id="ARBA00023097"/>
    </source>
</evidence>
<dbReference type="InterPro" id="IPR011076">
    <property type="entry name" value="Malate_synth_sf"/>
</dbReference>
<comment type="similarity">
    <text evidence="11 14">Belongs to the malate synthase family. GlcB subfamily.</text>
</comment>
<evidence type="ECO:0000256" key="10">
    <source>
        <dbReference type="ARBA" id="ARBA00054368"/>
    </source>
</evidence>
<dbReference type="InterPro" id="IPR048357">
    <property type="entry name" value="MSG_insertion"/>
</dbReference>
<evidence type="ECO:0000256" key="5">
    <source>
        <dbReference type="ARBA" id="ARBA00022679"/>
    </source>
</evidence>
<dbReference type="PANTHER" id="PTHR42739:SF1">
    <property type="entry name" value="MALATE SYNTHASE G"/>
    <property type="match status" value="1"/>
</dbReference>
<keyword evidence="3 11" id="KW-0963">Cytoplasm</keyword>
<evidence type="ECO:0000256" key="4">
    <source>
        <dbReference type="ARBA" id="ARBA00022532"/>
    </source>
</evidence>
<feature type="binding site" evidence="11">
    <location>
        <position position="317"/>
    </location>
    <ligand>
        <name>acetyl-CoA</name>
        <dbReference type="ChEBI" id="CHEBI:57288"/>
    </ligand>
</feature>
<comment type="subunit">
    <text evidence="11">Monomer.</text>
</comment>
<feature type="binding site" evidence="11">
    <location>
        <position position="344"/>
    </location>
    <ligand>
        <name>glyoxylate</name>
        <dbReference type="ChEBI" id="CHEBI:36655"/>
    </ligand>
</feature>
<keyword evidence="5 11" id="KW-0808">Transferase</keyword>
<evidence type="ECO:0000313" key="19">
    <source>
        <dbReference type="EMBL" id="PHV67479.1"/>
    </source>
</evidence>
<feature type="domain" description="Malate synthase G alpha-beta insertion" evidence="17">
    <location>
        <begin position="164"/>
        <end position="239"/>
    </location>
</feature>
<dbReference type="GO" id="GO:0006097">
    <property type="term" value="P:glyoxylate cycle"/>
    <property type="evidence" value="ECO:0007669"/>
    <property type="project" value="UniProtKB-UniRule"/>
</dbReference>
<reference evidence="19 20" key="1">
    <citation type="submission" date="2017-10" db="EMBL/GenBank/DDBJ databases">
        <title>The draft genome sequence of Williamsia sp. BULT 1.1 isolated from the semi-arid grassland soils from South Africa.</title>
        <authorList>
            <person name="Kabwe M.H."/>
            <person name="Govender N."/>
            <person name="Mutseka Lunga P."/>
            <person name="Vikram S."/>
            <person name="Makhalanyane T.P."/>
        </authorList>
    </citation>
    <scope>NUCLEOTIDE SEQUENCE [LARGE SCALE GENOMIC DNA]</scope>
    <source>
        <strain evidence="19 20">BULT 1.1</strain>
    </source>
</reference>
<evidence type="ECO:0000256" key="1">
    <source>
        <dbReference type="ARBA" id="ARBA00001946"/>
    </source>
</evidence>
<accession>A0A2G3PNQ0</accession>
<feature type="binding site" evidence="11">
    <location>
        <begin position="129"/>
        <end position="130"/>
    </location>
    <ligand>
        <name>acetyl-CoA</name>
        <dbReference type="ChEBI" id="CHEBI:57288"/>
    </ligand>
</feature>
<comment type="cofactor">
    <cofactor evidence="1 11">
        <name>Mg(2+)</name>
        <dbReference type="ChEBI" id="CHEBI:18420"/>
    </cofactor>
</comment>
<dbReference type="Pfam" id="PF20656">
    <property type="entry name" value="MS_N"/>
    <property type="match status" value="1"/>
</dbReference>
<feature type="binding site" evidence="11">
    <location>
        <position position="544"/>
    </location>
    <ligand>
        <name>acetyl-CoA</name>
        <dbReference type="ChEBI" id="CHEBI:57288"/>
    </ligand>
</feature>
<evidence type="ECO:0000256" key="14">
    <source>
        <dbReference type="RuleBase" id="RU003572"/>
    </source>
</evidence>
<protein>
    <recommendedName>
        <fullName evidence="11 12">Malate synthase G</fullName>
        <ecNumber evidence="11 12">2.3.3.9</ecNumber>
    </recommendedName>
</protein>
<evidence type="ECO:0000313" key="20">
    <source>
        <dbReference type="Proteomes" id="UP000225108"/>
    </source>
</evidence>
<evidence type="ECO:0000259" key="17">
    <source>
        <dbReference type="Pfam" id="PF20658"/>
    </source>
</evidence>
<dbReference type="AlphaFoldDB" id="A0A2G3PNQ0"/>
<comment type="caution">
    <text evidence="11">Lacks conserved residue(s) required for the propagation of feature annotation.</text>
</comment>
<evidence type="ECO:0000256" key="6">
    <source>
        <dbReference type="ARBA" id="ARBA00022723"/>
    </source>
</evidence>
<name>A0A2G3PNQ0_WILMA</name>
<comment type="caution">
    <text evidence="19">The sequence shown here is derived from an EMBL/GenBank/DDBJ whole genome shotgun (WGS) entry which is preliminary data.</text>
</comment>
<comment type="catalytic activity">
    <reaction evidence="9 11 14">
        <text>glyoxylate + acetyl-CoA + H2O = (S)-malate + CoA + H(+)</text>
        <dbReference type="Rhea" id="RHEA:18181"/>
        <dbReference type="ChEBI" id="CHEBI:15377"/>
        <dbReference type="ChEBI" id="CHEBI:15378"/>
        <dbReference type="ChEBI" id="CHEBI:15589"/>
        <dbReference type="ChEBI" id="CHEBI:36655"/>
        <dbReference type="ChEBI" id="CHEBI:57287"/>
        <dbReference type="ChEBI" id="CHEBI:57288"/>
        <dbReference type="EC" id="2.3.3.9"/>
    </reaction>
</comment>
<feature type="domain" description="Malate synthase C-terminal" evidence="18">
    <location>
        <begin position="594"/>
        <end position="691"/>
    </location>
</feature>
<sequence length="727" mass="78589">MAQRVTVDGGLQVASVLYDFINNEALPGTGVDQDAFWASAAAVITDLTPRNRELLAIRDDLQAKVDQWHRDNPVSDPASFDSDAYKAFLTDIGYLAPVPDDFQITTSGVDDEITSTAGPQLVVPILNARFALNASNARWGSLYDALYGTDVIPESDGAEKGKSYNKVRGDKVIAFAKDFLDTAAPLESGKHADATGYAVVDQQVQVTLSGGSATGFADPAAFAGYSGDAAAPSGILVRHNGLHLEIQIDADSPIGSTDPAGVKDVLVESAVTTIMDFEDSVAAVDAEDKVTGYRNWLGLNKGDLAEEVTKGGKTFTRVLNPDRTYTAPDGSELTLHGRSLLFVRNVGHLMTNDAIIAADGSEVPEGILDALFTSLIGSHGLKADGLQNSRTGSIYIVKPKMHGPDEVAFTVELFGRVEQVLGLPTGTLKVGIMDEERRTTVNLKACIKAAADRVVFINTGFLDRTGDEIHTSMEAGAVVRKAEMKAQTWIKAYEDFNVDTGLHAGLQHKAQIGKGMWAMPDLMADMLEQKIGHPKAGANTAWVPSPTAATLHALHYHQIDVFERQNEIAKRDPASVEDILTIPLAPRTDWSDEEKREELDNNCQSILGYVVRWIDHGVGCSKVPDIHDVALMEDRATLRISSQLLANWLRHGIVSEADVVAALERMAPVVDKQNAGDPTYRPMAADFEASIAFQAARELILEGGRQPNGYTEPILHRRRREFKAANA</sequence>
<feature type="domain" description="Malate synthase TIM barrel" evidence="15">
    <location>
        <begin position="341"/>
        <end position="579"/>
    </location>
</feature>
<keyword evidence="4 11" id="KW-0816">Tricarboxylic acid cycle</keyword>
<organism evidence="19 20">
    <name type="scientific">Williamsia marianensis</name>
    <dbReference type="NCBI Taxonomy" id="85044"/>
    <lineage>
        <taxon>Bacteria</taxon>
        <taxon>Bacillati</taxon>
        <taxon>Actinomycetota</taxon>
        <taxon>Actinomycetes</taxon>
        <taxon>Mycobacteriales</taxon>
        <taxon>Nocardiaceae</taxon>
        <taxon>Williamsia</taxon>
    </lineage>
</organism>
<dbReference type="Gene3D" id="1.20.1220.12">
    <property type="entry name" value="Malate synthase, domain III"/>
    <property type="match status" value="1"/>
</dbReference>
<dbReference type="Pfam" id="PF20659">
    <property type="entry name" value="MS_C"/>
    <property type="match status" value="1"/>
</dbReference>
<dbReference type="GO" id="GO:0004474">
    <property type="term" value="F:malate synthase activity"/>
    <property type="evidence" value="ECO:0007669"/>
    <property type="project" value="UniProtKB-UniRule"/>
</dbReference>
<dbReference type="GO" id="GO:0005829">
    <property type="term" value="C:cytosol"/>
    <property type="evidence" value="ECO:0007669"/>
    <property type="project" value="TreeGrafter"/>
</dbReference>
<feature type="binding site" evidence="11">
    <location>
        <position position="435"/>
    </location>
    <ligand>
        <name>glyoxylate</name>
        <dbReference type="ChEBI" id="CHEBI:36655"/>
    </ligand>
</feature>
<evidence type="ECO:0000256" key="12">
    <source>
        <dbReference type="NCBIfam" id="TIGR01345"/>
    </source>
</evidence>
<keyword evidence="6 11" id="KW-0479">Metal-binding</keyword>
<dbReference type="GO" id="GO:0000287">
    <property type="term" value="F:magnesium ion binding"/>
    <property type="evidence" value="ECO:0007669"/>
    <property type="project" value="TreeGrafter"/>
</dbReference>
<dbReference type="RefSeq" id="WP_099382172.1">
    <property type="nucleotide sequence ID" value="NZ_PEBD01000005.1"/>
</dbReference>
<evidence type="ECO:0000259" key="18">
    <source>
        <dbReference type="Pfam" id="PF20659"/>
    </source>
</evidence>
<evidence type="ECO:0000256" key="11">
    <source>
        <dbReference type="HAMAP-Rule" id="MF_00641"/>
    </source>
</evidence>
<evidence type="ECO:0000256" key="13">
    <source>
        <dbReference type="PIRSR" id="PIRSR601465-50"/>
    </source>
</evidence>
<dbReference type="Pfam" id="PF20658">
    <property type="entry name" value="MSG_insertion"/>
    <property type="match status" value="1"/>
</dbReference>
<feature type="binding site" evidence="11">
    <location>
        <position position="463"/>
    </location>
    <ligand>
        <name>Mg(2+)</name>
        <dbReference type="ChEBI" id="CHEBI:18420"/>
    </ligand>
</feature>
<evidence type="ECO:0000256" key="3">
    <source>
        <dbReference type="ARBA" id="ARBA00022490"/>
    </source>
</evidence>
<dbReference type="UniPathway" id="UPA00703">
    <property type="reaction ID" value="UER00720"/>
</dbReference>
<dbReference type="GO" id="GO:0009436">
    <property type="term" value="P:glyoxylate catabolic process"/>
    <property type="evidence" value="ECO:0007669"/>
    <property type="project" value="TreeGrafter"/>
</dbReference>
<dbReference type="NCBIfam" id="NF002825">
    <property type="entry name" value="PRK02999.1"/>
    <property type="match status" value="1"/>
</dbReference>
<evidence type="ECO:0000256" key="7">
    <source>
        <dbReference type="ARBA" id="ARBA00022842"/>
    </source>
</evidence>
<dbReference type="EMBL" id="PEBD01000005">
    <property type="protein sequence ID" value="PHV67479.1"/>
    <property type="molecule type" value="Genomic_DNA"/>
</dbReference>
<evidence type="ECO:0000259" key="16">
    <source>
        <dbReference type="Pfam" id="PF20656"/>
    </source>
</evidence>
<gene>
    <name evidence="11" type="primary">glcB</name>
    <name evidence="19" type="ORF">CSW57_07170</name>
</gene>
<feature type="active site" description="Proton acceptor" evidence="11 13">
    <location>
        <position position="344"/>
    </location>
</feature>
<feature type="domain" description="Malate synthase N-terminal" evidence="16">
    <location>
        <begin position="17"/>
        <end position="74"/>
    </location>
</feature>
<dbReference type="GO" id="GO:0006099">
    <property type="term" value="P:tricarboxylic acid cycle"/>
    <property type="evidence" value="ECO:0007669"/>
    <property type="project" value="UniProtKB-KW"/>
</dbReference>
<evidence type="ECO:0000256" key="9">
    <source>
        <dbReference type="ARBA" id="ARBA00047918"/>
    </source>
</evidence>
<dbReference type="Gene3D" id="3.20.20.360">
    <property type="entry name" value="Malate synthase, domain 3"/>
    <property type="match status" value="2"/>
</dbReference>
<dbReference type="InterPro" id="IPR001465">
    <property type="entry name" value="Malate_synthase_TIM"/>
</dbReference>
<dbReference type="FunFam" id="3.20.20.360:FF:000002">
    <property type="entry name" value="Malate synthase G"/>
    <property type="match status" value="1"/>
</dbReference>
<feature type="modified residue" description="Cysteine sulfenic acid (-SOH)" evidence="11">
    <location>
        <position position="620"/>
    </location>
</feature>
<dbReference type="HAMAP" id="MF_00641">
    <property type="entry name" value="Malate_synth_G"/>
    <property type="match status" value="1"/>
</dbReference>
<dbReference type="InterPro" id="IPR046363">
    <property type="entry name" value="MS_N_TIM-barrel_dom"/>
</dbReference>
<feature type="binding site" evidence="11">
    <location>
        <position position="280"/>
    </location>
    <ligand>
        <name>acetyl-CoA</name>
        <dbReference type="ChEBI" id="CHEBI:57288"/>
    </ligand>
</feature>
<dbReference type="InterPro" id="IPR006253">
    <property type="entry name" value="Malate_synthG"/>
</dbReference>
<keyword evidence="8 11" id="KW-0558">Oxidation</keyword>
<keyword evidence="2 11" id="KW-0329">Glyoxylate bypass</keyword>
<feature type="binding site" evidence="11">
    <location>
        <begin position="460"/>
        <end position="463"/>
    </location>
    <ligand>
        <name>glyoxylate</name>
        <dbReference type="ChEBI" id="CHEBI:36655"/>
    </ligand>
</feature>
<feature type="binding site" evidence="11">
    <location>
        <position position="122"/>
    </location>
    <ligand>
        <name>acetyl-CoA</name>
        <dbReference type="ChEBI" id="CHEBI:57288"/>
    </ligand>
</feature>